<feature type="signal peptide" evidence="1">
    <location>
        <begin position="1"/>
        <end position="18"/>
    </location>
</feature>
<feature type="chain" id="PRO_5023090091" evidence="1">
    <location>
        <begin position="19"/>
        <end position="146"/>
    </location>
</feature>
<dbReference type="AlphaFoldDB" id="A0A5C3N0N5"/>
<name>A0A5C3N0N5_9AGAM</name>
<reference evidence="2 3" key="1">
    <citation type="journal article" date="2019" name="Nat. Ecol. Evol.">
        <title>Megaphylogeny resolves global patterns of mushroom evolution.</title>
        <authorList>
            <person name="Varga T."/>
            <person name="Krizsan K."/>
            <person name="Foldi C."/>
            <person name="Dima B."/>
            <person name="Sanchez-Garcia M."/>
            <person name="Sanchez-Ramirez S."/>
            <person name="Szollosi G.J."/>
            <person name="Szarkandi J.G."/>
            <person name="Papp V."/>
            <person name="Albert L."/>
            <person name="Andreopoulos W."/>
            <person name="Angelini C."/>
            <person name="Antonin V."/>
            <person name="Barry K.W."/>
            <person name="Bougher N.L."/>
            <person name="Buchanan P."/>
            <person name="Buyck B."/>
            <person name="Bense V."/>
            <person name="Catcheside P."/>
            <person name="Chovatia M."/>
            <person name="Cooper J."/>
            <person name="Damon W."/>
            <person name="Desjardin D."/>
            <person name="Finy P."/>
            <person name="Geml J."/>
            <person name="Haridas S."/>
            <person name="Hughes K."/>
            <person name="Justo A."/>
            <person name="Karasinski D."/>
            <person name="Kautmanova I."/>
            <person name="Kiss B."/>
            <person name="Kocsube S."/>
            <person name="Kotiranta H."/>
            <person name="LaButti K.M."/>
            <person name="Lechner B.E."/>
            <person name="Liimatainen K."/>
            <person name="Lipzen A."/>
            <person name="Lukacs Z."/>
            <person name="Mihaltcheva S."/>
            <person name="Morgado L.N."/>
            <person name="Niskanen T."/>
            <person name="Noordeloos M.E."/>
            <person name="Ohm R.A."/>
            <person name="Ortiz-Santana B."/>
            <person name="Ovrebo C."/>
            <person name="Racz N."/>
            <person name="Riley R."/>
            <person name="Savchenko A."/>
            <person name="Shiryaev A."/>
            <person name="Soop K."/>
            <person name="Spirin V."/>
            <person name="Szebenyi C."/>
            <person name="Tomsovsky M."/>
            <person name="Tulloss R.E."/>
            <person name="Uehling J."/>
            <person name="Grigoriev I.V."/>
            <person name="Vagvolgyi C."/>
            <person name="Papp T."/>
            <person name="Martin F.M."/>
            <person name="Miettinen O."/>
            <person name="Hibbett D.S."/>
            <person name="Nagy L.G."/>
        </authorList>
    </citation>
    <scope>NUCLEOTIDE SEQUENCE [LARGE SCALE GENOMIC DNA]</scope>
    <source>
        <strain evidence="2 3">OMC1185</strain>
    </source>
</reference>
<sequence length="146" mass="15573">MYPKAISALALFAASALGAPALGPDLLQPGVQYSIISTQTPTPTQTLSSESTITTLFTTIYSTASYFDVDPFIIKRGVARPHKKRIAILPPSGSFASAPLATPDPTCPNALTNLDEFNCEAAIRNAQPQIEVKEGDEGAVKYDRFL</sequence>
<dbReference type="EMBL" id="ML213511">
    <property type="protein sequence ID" value="TFK51299.1"/>
    <property type="molecule type" value="Genomic_DNA"/>
</dbReference>
<keyword evidence="3" id="KW-1185">Reference proteome</keyword>
<proteinExistence type="predicted"/>
<gene>
    <name evidence="2" type="ORF">OE88DRAFT_1529365</name>
</gene>
<dbReference type="Proteomes" id="UP000305948">
    <property type="component" value="Unassembled WGS sequence"/>
</dbReference>
<protein>
    <submittedName>
        <fullName evidence="2">Uncharacterized protein</fullName>
    </submittedName>
</protein>
<keyword evidence="1" id="KW-0732">Signal</keyword>
<evidence type="ECO:0000256" key="1">
    <source>
        <dbReference type="SAM" id="SignalP"/>
    </source>
</evidence>
<organism evidence="2 3">
    <name type="scientific">Heliocybe sulcata</name>
    <dbReference type="NCBI Taxonomy" id="5364"/>
    <lineage>
        <taxon>Eukaryota</taxon>
        <taxon>Fungi</taxon>
        <taxon>Dikarya</taxon>
        <taxon>Basidiomycota</taxon>
        <taxon>Agaricomycotina</taxon>
        <taxon>Agaricomycetes</taxon>
        <taxon>Gloeophyllales</taxon>
        <taxon>Gloeophyllaceae</taxon>
        <taxon>Heliocybe</taxon>
    </lineage>
</organism>
<evidence type="ECO:0000313" key="2">
    <source>
        <dbReference type="EMBL" id="TFK51299.1"/>
    </source>
</evidence>
<accession>A0A5C3N0N5</accession>
<evidence type="ECO:0000313" key="3">
    <source>
        <dbReference type="Proteomes" id="UP000305948"/>
    </source>
</evidence>